<dbReference type="Proteomes" id="UP000242715">
    <property type="component" value="Unassembled WGS sequence"/>
</dbReference>
<gene>
    <name evidence="2" type="ORF">TSUD_371250</name>
</gene>
<evidence type="ECO:0008006" key="4">
    <source>
        <dbReference type="Google" id="ProtNLM"/>
    </source>
</evidence>
<proteinExistence type="predicted"/>
<dbReference type="EMBL" id="DF974958">
    <property type="protein sequence ID" value="GAU51047.1"/>
    <property type="molecule type" value="Genomic_DNA"/>
</dbReference>
<organism evidence="2 3">
    <name type="scientific">Trifolium subterraneum</name>
    <name type="common">Subterranean clover</name>
    <dbReference type="NCBI Taxonomy" id="3900"/>
    <lineage>
        <taxon>Eukaryota</taxon>
        <taxon>Viridiplantae</taxon>
        <taxon>Streptophyta</taxon>
        <taxon>Embryophyta</taxon>
        <taxon>Tracheophyta</taxon>
        <taxon>Spermatophyta</taxon>
        <taxon>Magnoliopsida</taxon>
        <taxon>eudicotyledons</taxon>
        <taxon>Gunneridae</taxon>
        <taxon>Pentapetalae</taxon>
        <taxon>rosids</taxon>
        <taxon>fabids</taxon>
        <taxon>Fabales</taxon>
        <taxon>Fabaceae</taxon>
        <taxon>Papilionoideae</taxon>
        <taxon>50 kb inversion clade</taxon>
        <taxon>NPAAA clade</taxon>
        <taxon>Hologalegina</taxon>
        <taxon>IRL clade</taxon>
        <taxon>Trifolieae</taxon>
        <taxon>Trifolium</taxon>
    </lineage>
</organism>
<evidence type="ECO:0000313" key="2">
    <source>
        <dbReference type="EMBL" id="GAU51047.1"/>
    </source>
</evidence>
<feature type="region of interest" description="Disordered" evidence="1">
    <location>
        <begin position="304"/>
        <end position="327"/>
    </location>
</feature>
<sequence length="377" mass="43045">MAELSCKSSEVRRASASNLADSRPSSPGENVAEQTLCFRNRSYSTTKSSNRVPVLKSFAVKFDANYDSENQIYRARSRAGAARGTSGASSVVIPAKLDKRGRRFGFTRFNRITDARRLEHELDNIIIRRDKISVNLSRYQRREVVRRREGRCIGRRQEGDSRITDVRQGEEGNKHPNITNAQNLPREEEEGISYAQAVRNELKPRQERGNHSLVLSYEATKEDMAKLQKAFIEEAVQPGMTYNIQNAFHRQGYFRVKVTPLGSNLTLLEGQEDGEVQSLMEDASGWCGYVDKIAREAHFVMNLDGGRERSSHEKKKKEKEEKNEIGEHVARGSDKFASCRQDSPEVWEASDLSRQTLARRELARTVRCSFYILLFWC</sequence>
<keyword evidence="3" id="KW-1185">Reference proteome</keyword>
<evidence type="ECO:0000256" key="1">
    <source>
        <dbReference type="SAM" id="MobiDB-lite"/>
    </source>
</evidence>
<accession>A0A2Z6PV42</accession>
<dbReference type="AlphaFoldDB" id="A0A2Z6PV42"/>
<feature type="compositionally biased region" description="Polar residues" evidence="1">
    <location>
        <begin position="15"/>
        <end position="28"/>
    </location>
</feature>
<feature type="region of interest" description="Disordered" evidence="1">
    <location>
        <begin position="1"/>
        <end position="33"/>
    </location>
</feature>
<protein>
    <recommendedName>
        <fullName evidence="4">RRM domain-containing protein</fullName>
    </recommendedName>
</protein>
<reference evidence="3" key="1">
    <citation type="journal article" date="2017" name="Front. Plant Sci.">
        <title>Climate Clever Clovers: New Paradigm to Reduce the Environmental Footprint of Ruminants by Breeding Low Methanogenic Forages Utilizing Haplotype Variation.</title>
        <authorList>
            <person name="Kaur P."/>
            <person name="Appels R."/>
            <person name="Bayer P.E."/>
            <person name="Keeble-Gagnere G."/>
            <person name="Wang J."/>
            <person name="Hirakawa H."/>
            <person name="Shirasawa K."/>
            <person name="Vercoe P."/>
            <person name="Stefanova K."/>
            <person name="Durmic Z."/>
            <person name="Nichols P."/>
            <person name="Revell C."/>
            <person name="Isobe S.N."/>
            <person name="Edwards D."/>
            <person name="Erskine W."/>
        </authorList>
    </citation>
    <scope>NUCLEOTIDE SEQUENCE [LARGE SCALE GENOMIC DNA]</scope>
    <source>
        <strain evidence="3">cv. Daliak</strain>
    </source>
</reference>
<feature type="compositionally biased region" description="Basic and acidic residues" evidence="1">
    <location>
        <begin position="318"/>
        <end position="327"/>
    </location>
</feature>
<name>A0A2Z6PV42_TRISU</name>
<evidence type="ECO:0000313" key="3">
    <source>
        <dbReference type="Proteomes" id="UP000242715"/>
    </source>
</evidence>